<evidence type="ECO:0000256" key="1">
    <source>
        <dbReference type="ARBA" id="ARBA00022849"/>
    </source>
</evidence>
<reference evidence="3 4" key="1">
    <citation type="submission" date="2012-12" db="EMBL/GenBank/DDBJ databases">
        <title>Genome Assembly of Photobacterium sp. AK15.</title>
        <authorList>
            <person name="Khatri I."/>
            <person name="Vaidya B."/>
            <person name="Srinivas T.N.R."/>
            <person name="Subramanian S."/>
            <person name="Pinnaka A."/>
        </authorList>
    </citation>
    <scope>NUCLEOTIDE SEQUENCE [LARGE SCALE GENOMIC DNA]</scope>
    <source>
        <strain evidence="3 4">AK15</strain>
    </source>
</reference>
<keyword evidence="4" id="KW-1185">Reference proteome</keyword>
<name>L8JEH2_9GAMM</name>
<dbReference type="PANTHER" id="PTHR43428:SF1">
    <property type="entry name" value="ARSENATE REDUCTASE"/>
    <property type="match status" value="1"/>
</dbReference>
<keyword evidence="1" id="KW-0059">Arsenical resistance</keyword>
<feature type="domain" description="Phosphotyrosine protein phosphatase I" evidence="2">
    <location>
        <begin position="1"/>
        <end position="128"/>
    </location>
</feature>
<evidence type="ECO:0000313" key="4">
    <source>
        <dbReference type="Proteomes" id="UP000011134"/>
    </source>
</evidence>
<sequence>MKILFICRHNSCRSILAEAIAKRFLPDRFEVRSAGSEPLGELHPYISNYIEAMGLFPCDFRSKSWEELTDYHPDIVISVCDQQHGEACPNWLADGIRVNWDINNPLEDSVSQQEFDELCHKASASLKQRIDKLSGYYFENMERDEIIRALENLHDR</sequence>
<accession>L8JEH2</accession>
<dbReference type="Pfam" id="PF01451">
    <property type="entry name" value="LMWPc"/>
    <property type="match status" value="1"/>
</dbReference>
<dbReference type="PANTHER" id="PTHR43428">
    <property type="entry name" value="ARSENATE REDUCTASE"/>
    <property type="match status" value="1"/>
</dbReference>
<comment type="caution">
    <text evidence="3">The sequence shown here is derived from an EMBL/GenBank/DDBJ whole genome shotgun (WGS) entry which is preliminary data.</text>
</comment>
<dbReference type="InterPro" id="IPR036196">
    <property type="entry name" value="Ptyr_pPase_sf"/>
</dbReference>
<dbReference type="OrthoDB" id="9793058at2"/>
<dbReference type="PATRIC" id="fig|1056511.3.peg.2054"/>
<dbReference type="Proteomes" id="UP000011134">
    <property type="component" value="Unassembled WGS sequence"/>
</dbReference>
<proteinExistence type="predicted"/>
<dbReference type="CDD" id="cd16345">
    <property type="entry name" value="LMWP_ArsC"/>
    <property type="match status" value="1"/>
</dbReference>
<dbReference type="EMBL" id="AMZO01000015">
    <property type="protein sequence ID" value="ELR65939.1"/>
    <property type="molecule type" value="Genomic_DNA"/>
</dbReference>
<dbReference type="SMART" id="SM00226">
    <property type="entry name" value="LMWPc"/>
    <property type="match status" value="1"/>
</dbReference>
<evidence type="ECO:0000313" key="3">
    <source>
        <dbReference type="EMBL" id="ELR65939.1"/>
    </source>
</evidence>
<organism evidence="3 4">
    <name type="scientific">Photobacterium marinum</name>
    <dbReference type="NCBI Taxonomy" id="1056511"/>
    <lineage>
        <taxon>Bacteria</taxon>
        <taxon>Pseudomonadati</taxon>
        <taxon>Pseudomonadota</taxon>
        <taxon>Gammaproteobacteria</taxon>
        <taxon>Vibrionales</taxon>
        <taxon>Vibrionaceae</taxon>
        <taxon>Photobacterium</taxon>
    </lineage>
</organism>
<dbReference type="InterPro" id="IPR023485">
    <property type="entry name" value="Ptyr_pPase"/>
</dbReference>
<dbReference type="RefSeq" id="WP_007465243.1">
    <property type="nucleotide sequence ID" value="NZ_AMZO01000015.1"/>
</dbReference>
<gene>
    <name evidence="3" type="ORF">C942_00565</name>
</gene>
<protein>
    <submittedName>
        <fullName evidence="3">Arsenate reductase</fullName>
    </submittedName>
</protein>
<dbReference type="Gene3D" id="3.40.50.2300">
    <property type="match status" value="1"/>
</dbReference>
<dbReference type="AlphaFoldDB" id="L8JEH2"/>
<dbReference type="GO" id="GO:0046685">
    <property type="term" value="P:response to arsenic-containing substance"/>
    <property type="evidence" value="ECO:0007669"/>
    <property type="project" value="UniProtKB-KW"/>
</dbReference>
<dbReference type="SUPFAM" id="SSF52788">
    <property type="entry name" value="Phosphotyrosine protein phosphatases I"/>
    <property type="match status" value="1"/>
</dbReference>
<evidence type="ECO:0000259" key="2">
    <source>
        <dbReference type="SMART" id="SM00226"/>
    </source>
</evidence>